<keyword evidence="2" id="KW-0808">Transferase</keyword>
<dbReference type="HOGENOM" id="CLU_852004_0_0_10"/>
<sequence>MPTTDNIDLKTAISVLAGKFSDIDTVYIFGSRRYKTESTRSDIDLLITTTKRIKQSVLRDHTLESCTALDLFILDDNKAISIANESYIDDDTQLKLLDKLNAVKLYERNTGFTDEMKDFAIMPLDSRVNHKLSTLPNLPNDGYEIQALIKYFETADRKGLPTKPYIGQDADEASEMLISVMERLIDSSERVTGHGQAKTGWTNNLINEYDFQNLFWITTRPWLPGLGREEVELTYDGNKKVSDFNLFNNQIVIELKHIKNDTDKRNIVKILGGLKDFYKQHPNIRVLIFGILVNKDVDLDDLKWESDFTYLENDTKVKTKIIRNRT</sequence>
<dbReference type="Pfam" id="PF18765">
    <property type="entry name" value="Polbeta"/>
    <property type="match status" value="1"/>
</dbReference>
<organism evidence="2 3">
    <name type="scientific">Galbibacter orientalis DSM 19592</name>
    <dbReference type="NCBI Taxonomy" id="926559"/>
    <lineage>
        <taxon>Bacteria</taxon>
        <taxon>Pseudomonadati</taxon>
        <taxon>Bacteroidota</taxon>
        <taxon>Flavobacteriia</taxon>
        <taxon>Flavobacteriales</taxon>
        <taxon>Flavobacteriaceae</taxon>
        <taxon>Galbibacter</taxon>
    </lineage>
</organism>
<dbReference type="OrthoDB" id="2678579at2"/>
<dbReference type="InterPro" id="IPR043519">
    <property type="entry name" value="NT_sf"/>
</dbReference>
<keyword evidence="3" id="KW-1185">Reference proteome</keyword>
<dbReference type="SUPFAM" id="SSF81301">
    <property type="entry name" value="Nucleotidyltransferase"/>
    <property type="match status" value="1"/>
</dbReference>
<proteinExistence type="predicted"/>
<gene>
    <name evidence="2" type="ORF">JoomaDRAFT_0901</name>
</gene>
<dbReference type="RefSeq" id="WP_008610999.1">
    <property type="nucleotide sequence ID" value="NZ_JH651379.1"/>
</dbReference>
<accession>I3C2T3</accession>
<dbReference type="Pfam" id="PF18742">
    <property type="entry name" value="DpnII-MboI"/>
    <property type="match status" value="1"/>
</dbReference>
<protein>
    <submittedName>
        <fullName evidence="2">Nucleotidyltransferase family protein</fullName>
    </submittedName>
</protein>
<dbReference type="CDD" id="cd05403">
    <property type="entry name" value="NT_KNTase_like"/>
    <property type="match status" value="1"/>
</dbReference>
<evidence type="ECO:0000313" key="2">
    <source>
        <dbReference type="EMBL" id="EIJ37926.1"/>
    </source>
</evidence>
<feature type="domain" description="Polymerase beta nucleotidyltransferase" evidence="1">
    <location>
        <begin position="18"/>
        <end position="63"/>
    </location>
</feature>
<evidence type="ECO:0000313" key="3">
    <source>
        <dbReference type="Proteomes" id="UP000004690"/>
    </source>
</evidence>
<reference evidence="2 3" key="1">
    <citation type="submission" date="2012-02" db="EMBL/GenBank/DDBJ databases">
        <title>Improved High-Quality Draft genome of Joostella marina DSM 19592.</title>
        <authorList>
            <consortium name="US DOE Joint Genome Institute (JGI-PGF)"/>
            <person name="Lucas S."/>
            <person name="Copeland A."/>
            <person name="Lapidus A."/>
            <person name="Bruce D."/>
            <person name="Goodwin L."/>
            <person name="Pitluck S."/>
            <person name="Peters L."/>
            <person name="Chertkov O."/>
            <person name="Ovchinnikova G."/>
            <person name="Kyrpides N."/>
            <person name="Mavromatis K."/>
            <person name="Detter J.C."/>
            <person name="Han C."/>
            <person name="Land M."/>
            <person name="Hauser L."/>
            <person name="Markowitz V."/>
            <person name="Cheng J.-F."/>
            <person name="Hugenholtz P."/>
            <person name="Woyke T."/>
            <person name="Wu D."/>
            <person name="Tindall B."/>
            <person name="Brambilla E."/>
            <person name="Klenk H.-P."/>
            <person name="Eisen J.A."/>
        </authorList>
    </citation>
    <scope>NUCLEOTIDE SEQUENCE [LARGE SCALE GENOMIC DNA]</scope>
    <source>
        <strain evidence="2 3">DSM 19592</strain>
    </source>
</reference>
<dbReference type="EMBL" id="JH651379">
    <property type="protein sequence ID" value="EIJ37926.1"/>
    <property type="molecule type" value="Genomic_DNA"/>
</dbReference>
<dbReference type="InterPro" id="IPR041633">
    <property type="entry name" value="Polbeta"/>
</dbReference>
<dbReference type="Proteomes" id="UP000004690">
    <property type="component" value="Unassembled WGS sequence"/>
</dbReference>
<dbReference type="AlphaFoldDB" id="I3C2T3"/>
<dbReference type="Gene3D" id="3.30.460.10">
    <property type="entry name" value="Beta Polymerase, domain 2"/>
    <property type="match status" value="1"/>
</dbReference>
<evidence type="ECO:0000259" key="1">
    <source>
        <dbReference type="Pfam" id="PF18765"/>
    </source>
</evidence>
<dbReference type="GO" id="GO:0016740">
    <property type="term" value="F:transferase activity"/>
    <property type="evidence" value="ECO:0007669"/>
    <property type="project" value="UniProtKB-KW"/>
</dbReference>
<name>I3C2T3_9FLAO</name>